<evidence type="ECO:0000256" key="16">
    <source>
        <dbReference type="ARBA" id="ARBA00066468"/>
    </source>
</evidence>
<keyword evidence="8" id="KW-0547">Nucleotide-binding</keyword>
<dbReference type="AlphaFoldDB" id="A0A9P1BE17"/>
<evidence type="ECO:0000256" key="17">
    <source>
        <dbReference type="ARBA" id="ARBA00071289"/>
    </source>
</evidence>
<comment type="cofactor">
    <cofactor evidence="2">
        <name>[4Fe-4S] cluster</name>
        <dbReference type="ChEBI" id="CHEBI:49883"/>
    </cofactor>
</comment>
<evidence type="ECO:0000313" key="25">
    <source>
        <dbReference type="EMBL" id="CAL4759051.1"/>
    </source>
</evidence>
<dbReference type="PROSITE" id="PS51918">
    <property type="entry name" value="RADICAL_SAM"/>
    <property type="match status" value="1"/>
</dbReference>
<dbReference type="PROSITE" id="PS51449">
    <property type="entry name" value="MTTASE_N"/>
    <property type="match status" value="1"/>
</dbReference>
<keyword evidence="6" id="KW-0949">S-adenosyl-L-methionine</keyword>
<evidence type="ECO:0000256" key="2">
    <source>
        <dbReference type="ARBA" id="ARBA00001966"/>
    </source>
</evidence>
<dbReference type="InterPro" id="IPR005839">
    <property type="entry name" value="Methylthiotransferase"/>
</dbReference>
<dbReference type="Pfam" id="PF01725">
    <property type="entry name" value="Ham1p_like"/>
    <property type="match status" value="1"/>
</dbReference>
<keyword evidence="7" id="KW-0479">Metal-binding</keyword>
<feature type="domain" description="MTTase N-terminal" evidence="22">
    <location>
        <begin position="60"/>
        <end position="170"/>
    </location>
</feature>
<dbReference type="EMBL" id="CAMXCT030000001">
    <property type="protein sequence ID" value="CAL4759051.1"/>
    <property type="molecule type" value="Genomic_DNA"/>
</dbReference>
<dbReference type="InterPro" id="IPR007197">
    <property type="entry name" value="rSAM"/>
</dbReference>
<dbReference type="CDD" id="cd01335">
    <property type="entry name" value="Radical_SAM"/>
    <property type="match status" value="1"/>
</dbReference>
<dbReference type="NCBIfam" id="TIGR01579">
    <property type="entry name" value="MiaB-like-C"/>
    <property type="match status" value="1"/>
</dbReference>
<evidence type="ECO:0000256" key="20">
    <source>
        <dbReference type="ARBA" id="ARBA00083186"/>
    </source>
</evidence>
<dbReference type="GO" id="GO:0035598">
    <property type="term" value="F:tRNA (N(6)-L-threonylcarbamoyladenosine(37)-C(2))-methylthiotransferase activity"/>
    <property type="evidence" value="ECO:0007669"/>
    <property type="project" value="TreeGrafter"/>
</dbReference>
<evidence type="ECO:0000256" key="6">
    <source>
        <dbReference type="ARBA" id="ARBA00022691"/>
    </source>
</evidence>
<dbReference type="InterPro" id="IPR013848">
    <property type="entry name" value="Methylthiotransferase_N"/>
</dbReference>
<dbReference type="InterPro" id="IPR020922">
    <property type="entry name" value="dITP/XTP_pyrophosphatase"/>
</dbReference>
<dbReference type="SFLD" id="SFLDS00029">
    <property type="entry name" value="Radical_SAM"/>
    <property type="match status" value="1"/>
</dbReference>
<dbReference type="EMBL" id="CAMXCT020000001">
    <property type="protein sequence ID" value="CAL1125114.1"/>
    <property type="molecule type" value="Genomic_DNA"/>
</dbReference>
<sequence length="1064" mass="117936">MQLAIEVDTQGKVIVLTTTREHAELKRDQIHAFGKDDLIAHCAGSMRTVLRFDLPDMPQTKLRTVTLGCKVNQYETEYVRQGLTSAGYRDAGPDEPADLCIVNTCTVTSEGDAKSRQTIRRLGRRNPDARIIVMGCYATRAPEEVASLPGVVEVVKDKRELPDLLGRMGVVDVPTGISEFGNRHRAFVKVQDGCILRCSFCIIPSVRPGLTSRPTEDIVQEVQRLVEHGHREVVLTGIHLGHYGVDLNKGKPKQDWVRLAQLLERLAQLDGNFRIRLSSIEATELTRDLLAVMARHPERICPHLHVSMQSGSDAVLRRMRRRWGSRRFVDRCLLAREMIDRLAITTDIIVGFPGETEAEFEATCRVSEEVNFSKIHIFPFSPRRTTPAATMEDQVDPAVKAERARRLAELEQQLQQRYFASLEGMNLRVLVESPVEDRPGWAVGTSCRYAPVEIPDVEVGQFVDVVAGPIANQRIQAAELGFVSIPPSLVDGCRSVAGELLFETNSLFGPGPPLMLRLVELSHMQSVVVRRTVFAMVLLGLFCTSVSAAPVWQRLSLFRHIDAEEGKDYPLTEECGPWLILAVTFLGENAEQQAKDLVYEIRKEYKLPAYTHAMNFDFSQGVQGRTVNQYGKPATMKYRRGKNYEEIAVLVGDFPAVDDVDAQKLLKDLKLWDPETMQPSKDDPSAQPLGRYREVQKQVLSAIDEYKRDMGMKTSKTARERLRHGPLSHAFITTNPLLPREYFVPSGVDPLVVRMNEQVEHSLLDCPGQYTVQVATFKGEVVVDPKEIAAVESGVQELNSGLAEAAQKAHDLTEALIAKGYQAYEFHDRYMSIVTVGSFNSVGTPRADGKIEINPQIHRIMETFGGKQTGGAVSPKTIAGVALDVQPVPVKAFPDSIEVEETGTTFAENAALKASGQAKHLGQWVLGEDSGLVVDALKGAPGVYSARYSGPNATDEENNQHLLAELGDTPLERRTAHYVCHAALSNPAGEIVATREAYCNGRIRFEEAGTGGFGYDPLFEIVEYHRTFGELGPKVKACLSHRSRAIRQIVPEIVRLLRAGTAAE</sequence>
<dbReference type="SFLD" id="SFLDG01061">
    <property type="entry name" value="methylthiotransferase"/>
    <property type="match status" value="1"/>
</dbReference>
<dbReference type="EMBL" id="CAMXCT010000001">
    <property type="protein sequence ID" value="CAI3971739.1"/>
    <property type="molecule type" value="Genomic_DNA"/>
</dbReference>
<dbReference type="Pfam" id="PF04055">
    <property type="entry name" value="Radical_SAM"/>
    <property type="match status" value="1"/>
</dbReference>
<evidence type="ECO:0000313" key="26">
    <source>
        <dbReference type="Proteomes" id="UP001152797"/>
    </source>
</evidence>
<dbReference type="Pfam" id="PF00919">
    <property type="entry name" value="UPF0004"/>
    <property type="match status" value="1"/>
</dbReference>
<dbReference type="CDD" id="cd00515">
    <property type="entry name" value="HAM1"/>
    <property type="match status" value="1"/>
</dbReference>
<comment type="caution">
    <text evidence="24">The sequence shown here is derived from an EMBL/GenBank/DDBJ whole genome shotgun (WGS) entry which is preliminary data.</text>
</comment>
<dbReference type="InterPro" id="IPR029001">
    <property type="entry name" value="ITPase-like_fam"/>
</dbReference>
<dbReference type="Proteomes" id="UP001152797">
    <property type="component" value="Unassembled WGS sequence"/>
</dbReference>
<keyword evidence="13" id="KW-0546">Nucleotide metabolism</keyword>
<dbReference type="FunFam" id="3.90.950.10:FF:000001">
    <property type="entry name" value="dITP/XTP pyrophosphatase"/>
    <property type="match status" value="1"/>
</dbReference>
<comment type="catalytic activity">
    <reaction evidence="14">
        <text>dITP + H2O = dIMP + diphosphate + H(+)</text>
        <dbReference type="Rhea" id="RHEA:28342"/>
        <dbReference type="ChEBI" id="CHEBI:15377"/>
        <dbReference type="ChEBI" id="CHEBI:15378"/>
        <dbReference type="ChEBI" id="CHEBI:33019"/>
        <dbReference type="ChEBI" id="CHEBI:61194"/>
        <dbReference type="ChEBI" id="CHEBI:61382"/>
        <dbReference type="EC" id="3.6.1.66"/>
    </reaction>
</comment>
<keyword evidence="11" id="KW-0408">Iron</keyword>
<accession>A0A9P1BE17</accession>
<dbReference type="GO" id="GO:0046872">
    <property type="term" value="F:metal ion binding"/>
    <property type="evidence" value="ECO:0007669"/>
    <property type="project" value="UniProtKB-KW"/>
</dbReference>
<dbReference type="GO" id="GO:0009117">
    <property type="term" value="P:nucleotide metabolic process"/>
    <property type="evidence" value="ECO:0007669"/>
    <property type="project" value="UniProtKB-KW"/>
</dbReference>
<evidence type="ECO:0000256" key="18">
    <source>
        <dbReference type="ARBA" id="ARBA00075987"/>
    </source>
</evidence>
<dbReference type="PANTHER" id="PTHR11918">
    <property type="entry name" value="RADICAL SAM PROTEINS"/>
    <property type="match status" value="1"/>
</dbReference>
<dbReference type="GO" id="GO:0017111">
    <property type="term" value="F:ribonucleoside triphosphate phosphatase activity"/>
    <property type="evidence" value="ECO:0007669"/>
    <property type="project" value="InterPro"/>
</dbReference>
<dbReference type="GO" id="GO:0036220">
    <property type="term" value="F:ITP diphosphatase activity"/>
    <property type="evidence" value="ECO:0007669"/>
    <property type="project" value="UniProtKB-EC"/>
</dbReference>
<dbReference type="SUPFAM" id="SSF102114">
    <property type="entry name" value="Radical SAM enzymes"/>
    <property type="match status" value="1"/>
</dbReference>
<evidence type="ECO:0000256" key="3">
    <source>
        <dbReference type="ARBA" id="ARBA00011738"/>
    </source>
</evidence>
<protein>
    <recommendedName>
        <fullName evidence="17">dITP/XTP pyrophosphatase</fullName>
        <ecNumber evidence="16">3.6.1.66</ecNumber>
    </recommendedName>
    <alternativeName>
        <fullName evidence="18">Non-canonical purine NTP pyrophosphatase</fullName>
    </alternativeName>
    <alternativeName>
        <fullName evidence="19">Non-standard purine NTP pyrophosphatase</fullName>
    </alternativeName>
    <alternativeName>
        <fullName evidence="21">Nucleoside-triphosphate diphosphatase</fullName>
    </alternativeName>
    <alternativeName>
        <fullName evidence="20">Nucleoside-triphosphate pyrophosphatase</fullName>
    </alternativeName>
</protein>
<dbReference type="Gene3D" id="3.40.50.12160">
    <property type="entry name" value="Methylthiotransferase, N-terminal domain"/>
    <property type="match status" value="1"/>
</dbReference>
<evidence type="ECO:0000256" key="1">
    <source>
        <dbReference type="ARBA" id="ARBA00001946"/>
    </source>
</evidence>
<evidence type="ECO:0000256" key="15">
    <source>
        <dbReference type="ARBA" id="ARBA00052017"/>
    </source>
</evidence>
<reference evidence="24" key="1">
    <citation type="submission" date="2022-10" db="EMBL/GenBank/DDBJ databases">
        <authorList>
            <person name="Chen Y."/>
            <person name="Dougan E. K."/>
            <person name="Chan C."/>
            <person name="Rhodes N."/>
            <person name="Thang M."/>
        </authorList>
    </citation>
    <scope>NUCLEOTIDE SEQUENCE</scope>
</reference>
<dbReference type="InterPro" id="IPR023404">
    <property type="entry name" value="rSAM_horseshoe"/>
</dbReference>
<dbReference type="InterPro" id="IPR002637">
    <property type="entry name" value="RdgB/HAM1"/>
</dbReference>
<dbReference type="InterPro" id="IPR038135">
    <property type="entry name" value="Methylthiotransferase_N_sf"/>
</dbReference>
<dbReference type="OrthoDB" id="6288734at2759"/>
<evidence type="ECO:0000256" key="19">
    <source>
        <dbReference type="ARBA" id="ARBA00078805"/>
    </source>
</evidence>
<feature type="domain" description="Radical SAM core" evidence="23">
    <location>
        <begin position="180"/>
        <end position="417"/>
    </location>
</feature>
<proteinExistence type="inferred from homology"/>
<dbReference type="GO" id="GO:0051539">
    <property type="term" value="F:4 iron, 4 sulfur cluster binding"/>
    <property type="evidence" value="ECO:0007669"/>
    <property type="project" value="UniProtKB-KW"/>
</dbReference>
<dbReference type="InterPro" id="IPR006467">
    <property type="entry name" value="MiaB-like_bact"/>
</dbReference>
<dbReference type="SMART" id="SM00729">
    <property type="entry name" value="Elp3"/>
    <property type="match status" value="1"/>
</dbReference>
<dbReference type="FunFam" id="3.80.30.20:FF:000001">
    <property type="entry name" value="tRNA-2-methylthio-N(6)-dimethylallyladenosine synthase 2"/>
    <property type="match status" value="1"/>
</dbReference>
<comment type="subunit">
    <text evidence="3">Homodimer.</text>
</comment>
<comment type="cofactor">
    <cofactor evidence="1">
        <name>Mg(2+)</name>
        <dbReference type="ChEBI" id="CHEBI:18420"/>
    </cofactor>
</comment>
<keyword evidence="12" id="KW-0411">Iron-sulfur</keyword>
<reference evidence="25 26" key="2">
    <citation type="submission" date="2024-05" db="EMBL/GenBank/DDBJ databases">
        <authorList>
            <person name="Chen Y."/>
            <person name="Shah S."/>
            <person name="Dougan E. K."/>
            <person name="Thang M."/>
            <person name="Chan C."/>
        </authorList>
    </citation>
    <scope>NUCLEOTIDE SEQUENCE [LARGE SCALE GENOMIC DNA]</scope>
</reference>
<dbReference type="SUPFAM" id="SSF52972">
    <property type="entry name" value="ITPase-like"/>
    <property type="match status" value="1"/>
</dbReference>
<evidence type="ECO:0000256" key="7">
    <source>
        <dbReference type="ARBA" id="ARBA00022723"/>
    </source>
</evidence>
<dbReference type="InterPro" id="IPR058240">
    <property type="entry name" value="rSAM_sf"/>
</dbReference>
<dbReference type="GO" id="GO:0009146">
    <property type="term" value="P:purine nucleoside triphosphate catabolic process"/>
    <property type="evidence" value="ECO:0007669"/>
    <property type="project" value="UniProtKB-ARBA"/>
</dbReference>
<evidence type="ECO:0000256" key="9">
    <source>
        <dbReference type="ARBA" id="ARBA00022801"/>
    </source>
</evidence>
<keyword evidence="10" id="KW-0460">Magnesium</keyword>
<organism evidence="24">
    <name type="scientific">Cladocopium goreaui</name>
    <dbReference type="NCBI Taxonomy" id="2562237"/>
    <lineage>
        <taxon>Eukaryota</taxon>
        <taxon>Sar</taxon>
        <taxon>Alveolata</taxon>
        <taxon>Dinophyceae</taxon>
        <taxon>Suessiales</taxon>
        <taxon>Symbiodiniaceae</taxon>
        <taxon>Cladocopium</taxon>
    </lineage>
</organism>
<dbReference type="GO" id="GO:0035870">
    <property type="term" value="F:dITP diphosphatase activity"/>
    <property type="evidence" value="ECO:0007669"/>
    <property type="project" value="UniProtKB-ARBA"/>
</dbReference>
<evidence type="ECO:0000256" key="8">
    <source>
        <dbReference type="ARBA" id="ARBA00022741"/>
    </source>
</evidence>
<gene>
    <name evidence="24" type="ORF">C1SCF055_LOCUS329</name>
</gene>
<evidence type="ECO:0000256" key="10">
    <source>
        <dbReference type="ARBA" id="ARBA00022842"/>
    </source>
</evidence>
<dbReference type="SFLD" id="SFLDG01082">
    <property type="entry name" value="B12-binding_domain_containing"/>
    <property type="match status" value="1"/>
</dbReference>
<evidence type="ECO:0000259" key="22">
    <source>
        <dbReference type="PROSITE" id="PS51449"/>
    </source>
</evidence>
<keyword evidence="4" id="KW-0004">4Fe-4S</keyword>
<dbReference type="PANTHER" id="PTHR11918:SF45">
    <property type="entry name" value="THREONYLCARBAMOYLADENOSINE TRNA METHYLTHIOTRANSFERASE"/>
    <property type="match status" value="1"/>
</dbReference>
<keyword evidence="5" id="KW-0808">Transferase</keyword>
<comment type="catalytic activity">
    <reaction evidence="15">
        <text>XTP + H2O = XMP + diphosphate + H(+)</text>
        <dbReference type="Rhea" id="RHEA:28610"/>
        <dbReference type="ChEBI" id="CHEBI:15377"/>
        <dbReference type="ChEBI" id="CHEBI:15378"/>
        <dbReference type="ChEBI" id="CHEBI:33019"/>
        <dbReference type="ChEBI" id="CHEBI:57464"/>
        <dbReference type="ChEBI" id="CHEBI:61314"/>
        <dbReference type="EC" id="3.6.1.66"/>
    </reaction>
</comment>
<dbReference type="Gene3D" id="3.90.950.10">
    <property type="match status" value="1"/>
</dbReference>
<name>A0A9P1BE17_9DINO</name>
<evidence type="ECO:0000256" key="4">
    <source>
        <dbReference type="ARBA" id="ARBA00022485"/>
    </source>
</evidence>
<dbReference type="GO" id="GO:0000166">
    <property type="term" value="F:nucleotide binding"/>
    <property type="evidence" value="ECO:0007669"/>
    <property type="project" value="UniProtKB-KW"/>
</dbReference>
<dbReference type="NCBIfam" id="TIGR00089">
    <property type="entry name" value="MiaB/RimO family radical SAM methylthiotransferase"/>
    <property type="match status" value="1"/>
</dbReference>
<dbReference type="Gene3D" id="3.80.30.20">
    <property type="entry name" value="tm_1862 like domain"/>
    <property type="match status" value="1"/>
</dbReference>
<evidence type="ECO:0000256" key="11">
    <source>
        <dbReference type="ARBA" id="ARBA00023004"/>
    </source>
</evidence>
<evidence type="ECO:0000256" key="12">
    <source>
        <dbReference type="ARBA" id="ARBA00023014"/>
    </source>
</evidence>
<evidence type="ECO:0000256" key="21">
    <source>
        <dbReference type="ARBA" id="ARBA00083635"/>
    </source>
</evidence>
<evidence type="ECO:0000256" key="5">
    <source>
        <dbReference type="ARBA" id="ARBA00022679"/>
    </source>
</evidence>
<evidence type="ECO:0000313" key="24">
    <source>
        <dbReference type="EMBL" id="CAI3971739.1"/>
    </source>
</evidence>
<evidence type="ECO:0000256" key="14">
    <source>
        <dbReference type="ARBA" id="ARBA00051875"/>
    </source>
</evidence>
<evidence type="ECO:0000259" key="23">
    <source>
        <dbReference type="PROSITE" id="PS51918"/>
    </source>
</evidence>
<dbReference type="GO" id="GO:0036222">
    <property type="term" value="F:XTP diphosphatase activity"/>
    <property type="evidence" value="ECO:0007669"/>
    <property type="project" value="UniProtKB-ARBA"/>
</dbReference>
<dbReference type="InterPro" id="IPR006638">
    <property type="entry name" value="Elp3/MiaA/NifB-like_rSAM"/>
</dbReference>
<dbReference type="HAMAP" id="MF_01405">
    <property type="entry name" value="Non_canon_purine_NTPase"/>
    <property type="match status" value="1"/>
</dbReference>
<dbReference type="EC" id="3.6.1.66" evidence="16"/>
<evidence type="ECO:0000256" key="13">
    <source>
        <dbReference type="ARBA" id="ARBA00023080"/>
    </source>
</evidence>
<keyword evidence="26" id="KW-1185">Reference proteome</keyword>
<keyword evidence="9" id="KW-0378">Hydrolase</keyword>